<evidence type="ECO:0000313" key="2">
    <source>
        <dbReference type="EMBL" id="KZT58118.1"/>
    </source>
</evidence>
<sequence length="426" mass="45360">MSRIPVHPQWVSMMNGYRDAGAPEPVRPPHGSYYMGDIRPVLPWAGQFPAPSSYPSHEDLTLPMSTSPHNPDDPQYPFPAEFGAEAINTGGHGQISHPPVTRRPPSWAEYLAILQLASQASGNPNTAGHPSNTPEHSGYYASAPPPMPQYPGADSMLRPWNLQNHPTPAVGLPIQDLRRSRQMALWFPGVVESQDSERGSPPRQSPRSPVGHVYINTLGSVMPSRSASYVPARSPAAQTSVQASPSRHALNTQTRVQYTVADLPVTHSSGAQSKPKSASSGTLAPERLLPSHVEPNPTALTVDELDDGRGQKSEKKEGSALPGPAVLPPVDCEQSKSAVSEGRTAMDTAGHNDIGSSPAVMGPSSNMDHLHALPASTQSSVQTSTTQPERLARDSVSTEDEGHEEGEQSALLASSSSLSSARLEEL</sequence>
<protein>
    <submittedName>
        <fullName evidence="2">Uncharacterized protein</fullName>
    </submittedName>
</protein>
<accession>A0A165GIM1</accession>
<feature type="region of interest" description="Disordered" evidence="1">
    <location>
        <begin position="190"/>
        <end position="211"/>
    </location>
</feature>
<evidence type="ECO:0000313" key="3">
    <source>
        <dbReference type="Proteomes" id="UP000076842"/>
    </source>
</evidence>
<name>A0A165GIM1_9BASI</name>
<dbReference type="EMBL" id="KV423955">
    <property type="protein sequence ID" value="KZT58118.1"/>
    <property type="molecule type" value="Genomic_DNA"/>
</dbReference>
<keyword evidence="3" id="KW-1185">Reference proteome</keyword>
<feature type="compositionally biased region" description="Polar residues" evidence="1">
    <location>
        <begin position="266"/>
        <end position="282"/>
    </location>
</feature>
<evidence type="ECO:0000256" key="1">
    <source>
        <dbReference type="SAM" id="MobiDB-lite"/>
    </source>
</evidence>
<gene>
    <name evidence="2" type="ORF">CALCODRAFT_260711</name>
</gene>
<reference evidence="2 3" key="1">
    <citation type="journal article" date="2016" name="Mol. Biol. Evol.">
        <title>Comparative Genomics of Early-Diverging Mushroom-Forming Fungi Provides Insights into the Origins of Lignocellulose Decay Capabilities.</title>
        <authorList>
            <person name="Nagy L.G."/>
            <person name="Riley R."/>
            <person name="Tritt A."/>
            <person name="Adam C."/>
            <person name="Daum C."/>
            <person name="Floudas D."/>
            <person name="Sun H."/>
            <person name="Yadav J.S."/>
            <person name="Pangilinan J."/>
            <person name="Larsson K.H."/>
            <person name="Matsuura K."/>
            <person name="Barry K."/>
            <person name="Labutti K."/>
            <person name="Kuo R."/>
            <person name="Ohm R.A."/>
            <person name="Bhattacharya S.S."/>
            <person name="Shirouzu T."/>
            <person name="Yoshinaga Y."/>
            <person name="Martin F.M."/>
            <person name="Grigoriev I.V."/>
            <person name="Hibbett D.S."/>
        </authorList>
    </citation>
    <scope>NUCLEOTIDE SEQUENCE [LARGE SCALE GENOMIC DNA]</scope>
    <source>
        <strain evidence="2 3">HHB12733</strain>
    </source>
</reference>
<feature type="compositionally biased region" description="Low complexity" evidence="1">
    <location>
        <begin position="376"/>
        <end position="387"/>
    </location>
</feature>
<feature type="compositionally biased region" description="Basic and acidic residues" evidence="1">
    <location>
        <begin position="307"/>
        <end position="318"/>
    </location>
</feature>
<dbReference type="AlphaFoldDB" id="A0A165GIM1"/>
<feature type="region of interest" description="Disordered" evidence="1">
    <location>
        <begin position="266"/>
        <end position="426"/>
    </location>
</feature>
<proteinExistence type="predicted"/>
<feature type="compositionally biased region" description="Low complexity" evidence="1">
    <location>
        <begin position="409"/>
        <end position="426"/>
    </location>
</feature>
<organism evidence="2 3">
    <name type="scientific">Calocera cornea HHB12733</name>
    <dbReference type="NCBI Taxonomy" id="1353952"/>
    <lineage>
        <taxon>Eukaryota</taxon>
        <taxon>Fungi</taxon>
        <taxon>Dikarya</taxon>
        <taxon>Basidiomycota</taxon>
        <taxon>Agaricomycotina</taxon>
        <taxon>Dacrymycetes</taxon>
        <taxon>Dacrymycetales</taxon>
        <taxon>Dacrymycetaceae</taxon>
        <taxon>Calocera</taxon>
    </lineage>
</organism>
<dbReference type="InParanoid" id="A0A165GIM1"/>
<dbReference type="Proteomes" id="UP000076842">
    <property type="component" value="Unassembled WGS sequence"/>
</dbReference>